<feature type="transmembrane region" description="Helical" evidence="1">
    <location>
        <begin position="6"/>
        <end position="38"/>
    </location>
</feature>
<dbReference type="Ensembl" id="ENSSPAT00000024145.1">
    <property type="protein sequence ID" value="ENSSPAP00000023764.1"/>
    <property type="gene ID" value="ENSSPAG00000017936.1"/>
</dbReference>
<organism evidence="2">
    <name type="scientific">Stegastes partitus</name>
    <name type="common">bicolor damselfish</name>
    <dbReference type="NCBI Taxonomy" id="144197"/>
    <lineage>
        <taxon>Eukaryota</taxon>
        <taxon>Metazoa</taxon>
        <taxon>Chordata</taxon>
        <taxon>Craniata</taxon>
        <taxon>Vertebrata</taxon>
        <taxon>Euteleostomi</taxon>
        <taxon>Actinopterygii</taxon>
        <taxon>Neopterygii</taxon>
        <taxon>Teleostei</taxon>
        <taxon>Neoteleostei</taxon>
        <taxon>Acanthomorphata</taxon>
        <taxon>Ovalentaria</taxon>
        <taxon>Pomacentridae</taxon>
        <taxon>Stegastes</taxon>
    </lineage>
</organism>
<dbReference type="AlphaFoldDB" id="A0A3B5B118"/>
<evidence type="ECO:0000256" key="1">
    <source>
        <dbReference type="SAM" id="Phobius"/>
    </source>
</evidence>
<keyword evidence="1" id="KW-0812">Transmembrane</keyword>
<name>A0A3B5B118_9TELE</name>
<accession>A0A3B5B118</accession>
<sequence>FGHVAFNVLFVLLCVWFLLFNVSFVSFRVLCLLFIVVLSLVLSRFSRSESGWFHFSPCLYCCTTQTRSCECRCRFVCRT</sequence>
<keyword evidence="1" id="KW-0472">Membrane</keyword>
<proteinExistence type="predicted"/>
<keyword evidence="1" id="KW-1133">Transmembrane helix</keyword>
<evidence type="ECO:0000313" key="2">
    <source>
        <dbReference type="Ensembl" id="ENSSPAP00000023764.1"/>
    </source>
</evidence>
<reference evidence="2" key="1">
    <citation type="submission" date="2023-09" db="UniProtKB">
        <authorList>
            <consortium name="Ensembl"/>
        </authorList>
    </citation>
    <scope>IDENTIFICATION</scope>
</reference>
<protein>
    <submittedName>
        <fullName evidence="2">Uncharacterized protein</fullName>
    </submittedName>
</protein>